<accession>A0A2T7UVW4</accession>
<dbReference type="AlphaFoldDB" id="A0A2T7UVW4"/>
<dbReference type="RefSeq" id="WP_107754588.1">
    <property type="nucleotide sequence ID" value="NZ_QBKF01000014.1"/>
</dbReference>
<keyword evidence="3" id="KW-1185">Reference proteome</keyword>
<organism evidence="2 3">
    <name type="scientific">Pararhodobacter aggregans</name>
    <dbReference type="NCBI Taxonomy" id="404875"/>
    <lineage>
        <taxon>Bacteria</taxon>
        <taxon>Pseudomonadati</taxon>
        <taxon>Pseudomonadota</taxon>
        <taxon>Alphaproteobacteria</taxon>
        <taxon>Rhodobacterales</taxon>
        <taxon>Paracoccaceae</taxon>
        <taxon>Pararhodobacter</taxon>
    </lineage>
</organism>
<proteinExistence type="predicted"/>
<dbReference type="Pfam" id="PF03372">
    <property type="entry name" value="Exo_endo_phos"/>
    <property type="match status" value="1"/>
</dbReference>
<gene>
    <name evidence="2" type="ORF">DDE23_00495</name>
</gene>
<keyword evidence="2" id="KW-0378">Hydrolase</keyword>
<feature type="domain" description="Endonuclease/exonuclease/phosphatase" evidence="1">
    <location>
        <begin position="7"/>
        <end position="258"/>
    </location>
</feature>
<reference evidence="2 3" key="1">
    <citation type="journal article" date="2011" name="Syst. Appl. Microbiol.">
        <title>Defluviimonas denitrificans gen. nov., sp. nov., and Pararhodobacter aggregans gen. nov., sp. nov., non-phototrophic Rhodobacteraceae from the biofilter of a marine aquaculture.</title>
        <authorList>
            <person name="Foesel B.U."/>
            <person name="Drake H.L."/>
            <person name="Schramm A."/>
        </authorList>
    </citation>
    <scope>NUCLEOTIDE SEQUENCE [LARGE SCALE GENOMIC DNA]</scope>
    <source>
        <strain evidence="2 3">D1-19</strain>
    </source>
</reference>
<dbReference type="InterPro" id="IPR005135">
    <property type="entry name" value="Endo/exonuclease/phosphatase"/>
</dbReference>
<dbReference type="InterPro" id="IPR036691">
    <property type="entry name" value="Endo/exonu/phosph_ase_sf"/>
</dbReference>
<protein>
    <submittedName>
        <fullName evidence="2">Metal-dependent hydrolase</fullName>
    </submittedName>
</protein>
<dbReference type="Proteomes" id="UP000244810">
    <property type="component" value="Unassembled WGS sequence"/>
</dbReference>
<evidence type="ECO:0000313" key="2">
    <source>
        <dbReference type="EMBL" id="PVE48920.1"/>
    </source>
</evidence>
<name>A0A2T7UVW4_9RHOB</name>
<dbReference type="EMBL" id="QDDR01000001">
    <property type="protein sequence ID" value="PVE48920.1"/>
    <property type="molecule type" value="Genomic_DNA"/>
</dbReference>
<dbReference type="Gene3D" id="3.60.10.10">
    <property type="entry name" value="Endonuclease/exonuclease/phosphatase"/>
    <property type="match status" value="1"/>
</dbReference>
<dbReference type="OrthoDB" id="4446218at2"/>
<comment type="caution">
    <text evidence="2">The sequence shown here is derived from an EMBL/GenBank/DDBJ whole genome shotgun (WGS) entry which is preliminary data.</text>
</comment>
<evidence type="ECO:0000259" key="1">
    <source>
        <dbReference type="Pfam" id="PF03372"/>
    </source>
</evidence>
<dbReference type="GO" id="GO:0016787">
    <property type="term" value="F:hydrolase activity"/>
    <property type="evidence" value="ECO:0007669"/>
    <property type="project" value="UniProtKB-KW"/>
</dbReference>
<evidence type="ECO:0000313" key="3">
    <source>
        <dbReference type="Proteomes" id="UP000244810"/>
    </source>
</evidence>
<dbReference type="SUPFAM" id="SSF56219">
    <property type="entry name" value="DNase I-like"/>
    <property type="match status" value="1"/>
</dbReference>
<sequence length="265" mass="28912">MRLLCLNAWGGVLHEALMPWIAGVGADVLCLQEVVHTPGAGKDWLEYRDGAHVLPQRARMLDELRAVLPGHAVLFSPAGSGLLWEGDQAVPSHFGLACFVRETIPVIGQATGFVHGAYSDHDYGAHPRPRNAMVLRLWAEGRPWVVAQMHGLRDKAAGKADTPERAAQAERFAALIDGLAEPGDAVVACGDFNVRPDSQTLRRLERLGLSDLVTGGGFAGTRTARYTKPDRFADYLMVNAQVPVRRFEVIRAPEVSDHCPLWLEA</sequence>